<dbReference type="OrthoDB" id="6288734at2759"/>
<evidence type="ECO:0000313" key="3">
    <source>
        <dbReference type="Proteomes" id="UP001151699"/>
    </source>
</evidence>
<evidence type="ECO:0000259" key="1">
    <source>
        <dbReference type="Pfam" id="PF10491"/>
    </source>
</evidence>
<dbReference type="AlphaFoldDB" id="A0A9Q0NDW8"/>
<dbReference type="GO" id="GO:0003677">
    <property type="term" value="F:DNA binding"/>
    <property type="evidence" value="ECO:0007669"/>
    <property type="project" value="UniProtKB-KW"/>
</dbReference>
<reference evidence="2" key="1">
    <citation type="submission" date="2022-07" db="EMBL/GenBank/DDBJ databases">
        <authorList>
            <person name="Trinca V."/>
            <person name="Uliana J.V.C."/>
            <person name="Torres T.T."/>
            <person name="Ward R.J."/>
            <person name="Monesi N."/>
        </authorList>
    </citation>
    <scope>NUCLEOTIDE SEQUENCE</scope>
    <source>
        <strain evidence="2">HSMRA1968</strain>
        <tissue evidence="2">Whole embryos</tissue>
    </source>
</reference>
<evidence type="ECO:0000313" key="2">
    <source>
        <dbReference type="EMBL" id="KAJ6648313.1"/>
    </source>
</evidence>
<keyword evidence="2" id="KW-0238">DNA-binding</keyword>
<gene>
    <name evidence="2" type="primary">P3A2_1</name>
    <name evidence="2" type="ORF">Bhyg_03541</name>
</gene>
<dbReference type="InterPro" id="IPR019525">
    <property type="entry name" value="Nrf1_NLS/DNA-bd_dimer"/>
</dbReference>
<comment type="caution">
    <text evidence="2">The sequence shown here is derived from an EMBL/GenBank/DDBJ whole genome shotgun (WGS) entry which is preliminary data.</text>
</comment>
<keyword evidence="3" id="KW-1185">Reference proteome</keyword>
<protein>
    <submittedName>
        <fullName evidence="2">DNA-binding protein P3A2</fullName>
    </submittedName>
</protein>
<dbReference type="EMBL" id="WJQU01000001">
    <property type="protein sequence ID" value="KAJ6648313.1"/>
    <property type="molecule type" value="Genomic_DNA"/>
</dbReference>
<name>A0A9Q0NDW8_9DIPT</name>
<sequence>MAGDTNCHNMVSNLPLLFAGGYPTSLEKITTAQLEKFIPFMVQCSLGNIQIRNNTEYSEPEWWPENVPFLIPLERPPNETEWHHKLKSIVIICYKFHASIFLLRFCQQLATYQPESLRFINNYNNTTSLFERSSSKLLVTFRNENMLYDQMSVNKSSKITLISSRKMNSQSKIVSETVDAVETVFEIYLCDNCEAELYSKDAYDFMFRETEKSREDICEIIDDFGMKRNRKSFGSDDLQKRARYTTDASADHNQW</sequence>
<feature type="domain" description="Nuclear respiratory factor 1 NLS/DNA-binding dimerisation" evidence="1">
    <location>
        <begin position="10"/>
        <end position="103"/>
    </location>
</feature>
<organism evidence="2 3">
    <name type="scientific">Pseudolycoriella hygida</name>
    <dbReference type="NCBI Taxonomy" id="35572"/>
    <lineage>
        <taxon>Eukaryota</taxon>
        <taxon>Metazoa</taxon>
        <taxon>Ecdysozoa</taxon>
        <taxon>Arthropoda</taxon>
        <taxon>Hexapoda</taxon>
        <taxon>Insecta</taxon>
        <taxon>Pterygota</taxon>
        <taxon>Neoptera</taxon>
        <taxon>Endopterygota</taxon>
        <taxon>Diptera</taxon>
        <taxon>Nematocera</taxon>
        <taxon>Sciaroidea</taxon>
        <taxon>Sciaridae</taxon>
        <taxon>Pseudolycoriella</taxon>
    </lineage>
</organism>
<dbReference type="Pfam" id="PF10491">
    <property type="entry name" value="Nrf1_DNA-bind"/>
    <property type="match status" value="1"/>
</dbReference>
<dbReference type="Proteomes" id="UP001151699">
    <property type="component" value="Chromosome A"/>
</dbReference>
<proteinExistence type="predicted"/>
<accession>A0A9Q0NDW8</accession>